<protein>
    <submittedName>
        <fullName evidence="5">Hsp70 protein</fullName>
    </submittedName>
</protein>
<evidence type="ECO:0000313" key="6">
    <source>
        <dbReference type="Proteomes" id="UP000294257"/>
    </source>
</evidence>
<accession>A0A4Q7L5K1</accession>
<dbReference type="GO" id="GO:0005524">
    <property type="term" value="F:ATP binding"/>
    <property type="evidence" value="ECO:0007669"/>
    <property type="project" value="UniProtKB-KW"/>
</dbReference>
<organism evidence="5 6">
    <name type="scientific">Herbihabitans rhizosphaerae</name>
    <dbReference type="NCBI Taxonomy" id="1872711"/>
    <lineage>
        <taxon>Bacteria</taxon>
        <taxon>Bacillati</taxon>
        <taxon>Actinomycetota</taxon>
        <taxon>Actinomycetes</taxon>
        <taxon>Pseudonocardiales</taxon>
        <taxon>Pseudonocardiaceae</taxon>
        <taxon>Herbihabitans</taxon>
    </lineage>
</organism>
<proteinExistence type="predicted"/>
<keyword evidence="3" id="KW-0143">Chaperone</keyword>
<dbReference type="Proteomes" id="UP000294257">
    <property type="component" value="Unassembled WGS sequence"/>
</dbReference>
<keyword evidence="2" id="KW-0067">ATP-binding</keyword>
<reference evidence="5 6" key="1">
    <citation type="submission" date="2019-02" db="EMBL/GenBank/DDBJ databases">
        <title>Genomic Encyclopedia of Type Strains, Phase IV (KMG-IV): sequencing the most valuable type-strain genomes for metagenomic binning, comparative biology and taxonomic classification.</title>
        <authorList>
            <person name="Goeker M."/>
        </authorList>
    </citation>
    <scope>NUCLEOTIDE SEQUENCE [LARGE SCALE GENOMIC DNA]</scope>
    <source>
        <strain evidence="5 6">DSM 101727</strain>
    </source>
</reference>
<dbReference type="Pfam" id="PF00012">
    <property type="entry name" value="HSP70"/>
    <property type="match status" value="1"/>
</dbReference>
<dbReference type="GO" id="GO:0005829">
    <property type="term" value="C:cytosol"/>
    <property type="evidence" value="ECO:0007669"/>
    <property type="project" value="TreeGrafter"/>
</dbReference>
<keyword evidence="1" id="KW-0547">Nucleotide-binding</keyword>
<name>A0A4Q7L5K1_9PSEU</name>
<sequence length="392" mass="41087">MPYVLGVDLGSTRARAATCEIGSADVPELIRLEGRSPWLPAVLQVRDDETVLVGAAAERRAGVEPECTARGLLHRVGDTVPCVLGERAYPADILVAVLITWIVGAVRESRGSDPELVMLTHPASWGAYRRGQLAGAAREAGVADIVLIPRPVATVETALAARPTRDGLFAASTVGATRAECAIVRATPGDCEVLATVEDDHGAGTHLDEVLMRHVLAGRPHVGESDRLRAACALAKERLAVHGQASVAIPEDSAPVPLSWAEFEPLVRPVAEGAVDRIRRATLAAGVRPEQLDAIALAGGSTRIPLFGALVGEAFGRPVLTDDVPAGVACRGAALAARRLLTPRTPELVTAAAHPEPSAPVAPPPPRPPVDIPGLEPPPRRRFGRRAKAVEE</sequence>
<dbReference type="PANTHER" id="PTHR45639:SF32">
    <property type="entry name" value="HEAT SHOCK PROTEIN PDR13"/>
    <property type="match status" value="1"/>
</dbReference>
<gene>
    <name evidence="5" type="ORF">EV193_102522</name>
</gene>
<evidence type="ECO:0000256" key="4">
    <source>
        <dbReference type="SAM" id="MobiDB-lite"/>
    </source>
</evidence>
<feature type="compositionally biased region" description="Pro residues" evidence="4">
    <location>
        <begin position="357"/>
        <end position="377"/>
    </location>
</feature>
<feature type="compositionally biased region" description="Basic residues" evidence="4">
    <location>
        <begin position="380"/>
        <end position="392"/>
    </location>
</feature>
<dbReference type="Gene3D" id="3.30.420.40">
    <property type="match status" value="2"/>
</dbReference>
<dbReference type="AlphaFoldDB" id="A0A4Q7L5K1"/>
<dbReference type="InterPro" id="IPR043129">
    <property type="entry name" value="ATPase_NBD"/>
</dbReference>
<comment type="caution">
    <text evidence="5">The sequence shown here is derived from an EMBL/GenBank/DDBJ whole genome shotgun (WGS) entry which is preliminary data.</text>
</comment>
<dbReference type="GO" id="GO:0140662">
    <property type="term" value="F:ATP-dependent protein folding chaperone"/>
    <property type="evidence" value="ECO:0007669"/>
    <property type="project" value="InterPro"/>
</dbReference>
<keyword evidence="6" id="KW-1185">Reference proteome</keyword>
<dbReference type="Gene3D" id="3.90.640.10">
    <property type="entry name" value="Actin, Chain A, domain 4"/>
    <property type="match status" value="1"/>
</dbReference>
<dbReference type="InterPro" id="IPR013126">
    <property type="entry name" value="Hsp_70_fam"/>
</dbReference>
<evidence type="ECO:0000256" key="2">
    <source>
        <dbReference type="ARBA" id="ARBA00022840"/>
    </source>
</evidence>
<evidence type="ECO:0000256" key="1">
    <source>
        <dbReference type="ARBA" id="ARBA00022741"/>
    </source>
</evidence>
<feature type="region of interest" description="Disordered" evidence="4">
    <location>
        <begin position="349"/>
        <end position="392"/>
    </location>
</feature>
<dbReference type="PANTHER" id="PTHR45639">
    <property type="entry name" value="HSC70CB, ISOFORM G-RELATED"/>
    <property type="match status" value="1"/>
</dbReference>
<dbReference type="EMBL" id="SGWQ01000002">
    <property type="protein sequence ID" value="RZS43542.1"/>
    <property type="molecule type" value="Genomic_DNA"/>
</dbReference>
<dbReference type="SUPFAM" id="SSF53067">
    <property type="entry name" value="Actin-like ATPase domain"/>
    <property type="match status" value="2"/>
</dbReference>
<evidence type="ECO:0000256" key="3">
    <source>
        <dbReference type="ARBA" id="ARBA00023186"/>
    </source>
</evidence>
<evidence type="ECO:0000313" key="5">
    <source>
        <dbReference type="EMBL" id="RZS43542.1"/>
    </source>
</evidence>